<feature type="region of interest" description="Disordered" evidence="1">
    <location>
        <begin position="123"/>
        <end position="145"/>
    </location>
</feature>
<evidence type="ECO:0000313" key="4">
    <source>
        <dbReference type="Proteomes" id="UP001589568"/>
    </source>
</evidence>
<dbReference type="Proteomes" id="UP001589568">
    <property type="component" value="Unassembled WGS sequence"/>
</dbReference>
<protein>
    <submittedName>
        <fullName evidence="3">Uncharacterized protein</fullName>
    </submittedName>
</protein>
<proteinExistence type="predicted"/>
<organism evidence="3 4">
    <name type="scientific">Nonomuraea salmonea</name>
    <dbReference type="NCBI Taxonomy" id="46181"/>
    <lineage>
        <taxon>Bacteria</taxon>
        <taxon>Bacillati</taxon>
        <taxon>Actinomycetota</taxon>
        <taxon>Actinomycetes</taxon>
        <taxon>Streptosporangiales</taxon>
        <taxon>Streptosporangiaceae</taxon>
        <taxon>Nonomuraea</taxon>
    </lineage>
</organism>
<evidence type="ECO:0000256" key="2">
    <source>
        <dbReference type="SAM" id="Phobius"/>
    </source>
</evidence>
<keyword evidence="4" id="KW-1185">Reference proteome</keyword>
<keyword evidence="2" id="KW-1133">Transmembrane helix</keyword>
<feature type="transmembrane region" description="Helical" evidence="2">
    <location>
        <begin position="98"/>
        <end position="116"/>
    </location>
</feature>
<name>A0ABV5NXH5_9ACTN</name>
<keyword evidence="2" id="KW-0472">Membrane</keyword>
<keyword evidence="2" id="KW-0812">Transmembrane</keyword>
<dbReference type="RefSeq" id="WP_379484584.1">
    <property type="nucleotide sequence ID" value="NZ_JBHMCF010000040.1"/>
</dbReference>
<feature type="transmembrane region" description="Helical" evidence="2">
    <location>
        <begin position="7"/>
        <end position="29"/>
    </location>
</feature>
<dbReference type="EMBL" id="JBHMCF010000040">
    <property type="protein sequence ID" value="MFB9474891.1"/>
    <property type="molecule type" value="Genomic_DNA"/>
</dbReference>
<accession>A0ABV5NXH5</accession>
<evidence type="ECO:0000256" key="1">
    <source>
        <dbReference type="SAM" id="MobiDB-lite"/>
    </source>
</evidence>
<comment type="caution">
    <text evidence="3">The sequence shown here is derived from an EMBL/GenBank/DDBJ whole genome shotgun (WGS) entry which is preliminary data.</text>
</comment>
<sequence>MRNGVRHVLGAGAGLPATPLIAAGFLYSASQDPDWLATGALVAAMVLVGALCGSRISPLASLVPGLAFAGTAIFARTPWAGQVRADYAQAYLDLIDPWSLPAGAVLLAASIFPARWRGSERPEPVLVEEQAPAPPPLPKRIPSRY</sequence>
<feature type="transmembrane region" description="Helical" evidence="2">
    <location>
        <begin position="59"/>
        <end position="78"/>
    </location>
</feature>
<evidence type="ECO:0000313" key="3">
    <source>
        <dbReference type="EMBL" id="MFB9474891.1"/>
    </source>
</evidence>
<gene>
    <name evidence="3" type="ORF">ACFFR3_35810</name>
</gene>
<reference evidence="3 4" key="1">
    <citation type="submission" date="2024-09" db="EMBL/GenBank/DDBJ databases">
        <authorList>
            <person name="Sun Q."/>
            <person name="Mori K."/>
        </authorList>
    </citation>
    <scope>NUCLEOTIDE SEQUENCE [LARGE SCALE GENOMIC DNA]</scope>
    <source>
        <strain evidence="3 4">JCM 3324</strain>
    </source>
</reference>
<feature type="transmembrane region" description="Helical" evidence="2">
    <location>
        <begin position="35"/>
        <end position="52"/>
    </location>
</feature>